<dbReference type="PANTHER" id="PTHR13267">
    <property type="entry name" value="ZINC FINGER PROTEIN 277"/>
    <property type="match status" value="1"/>
</dbReference>
<keyword evidence="2 5" id="KW-0863">Zinc-finger</keyword>
<name>A0A482WQH8_LAOST</name>
<dbReference type="SUPFAM" id="SSF57667">
    <property type="entry name" value="beta-beta-alpha zinc fingers"/>
    <property type="match status" value="2"/>
</dbReference>
<dbReference type="OrthoDB" id="278606at2759"/>
<dbReference type="GO" id="GO:0008270">
    <property type="term" value="F:zinc ion binding"/>
    <property type="evidence" value="ECO:0007669"/>
    <property type="project" value="UniProtKB-KW"/>
</dbReference>
<evidence type="ECO:0000256" key="6">
    <source>
        <dbReference type="SAM" id="Coils"/>
    </source>
</evidence>
<keyword evidence="3" id="KW-0862">Zinc</keyword>
<dbReference type="InterPro" id="IPR013087">
    <property type="entry name" value="Znf_C2H2_type"/>
</dbReference>
<feature type="domain" description="C2H2-type" evidence="7">
    <location>
        <begin position="182"/>
        <end position="211"/>
    </location>
</feature>
<evidence type="ECO:0000256" key="2">
    <source>
        <dbReference type="ARBA" id="ARBA00022771"/>
    </source>
</evidence>
<gene>
    <name evidence="8" type="ORF">LSTR_LSTR010309</name>
</gene>
<evidence type="ECO:0000256" key="3">
    <source>
        <dbReference type="ARBA" id="ARBA00022833"/>
    </source>
</evidence>
<dbReference type="AlphaFoldDB" id="A0A482WQH8"/>
<dbReference type="InParanoid" id="A0A482WQH8"/>
<keyword evidence="9" id="KW-1185">Reference proteome</keyword>
<sequence>MFGPLHFTTENAPLSNDVLEDGPEIDCIFCDKKFKLPSGIKNISDHVHESHKLFIDSIEKIANLEKYLSYWKGRFSMITKEDLLGNSDEGYHILSDQLEEDKLLREQLRAEKLELALEKQRQEREANSYARDCLFCHTHVRGNVADYVSHLWAKHNLQLGRPDNLVYVDELINTIQKKMDSLLCIYCEKVFKDRNVLKEHMRKKLHKRINPKNSEYDKFYIVNYLSSGHVEKTLDDLTAKASSDSESDNSDWSDWIEDSNCSITCLLCRENFTTFDDAVNHMKLEHKFDYTKNTKELSFYQQVKLVNYIRRQVHRRQCFCCDKSLETDLAMTEHLCEHQDLMPERSLWDQPEYFFPTYENDFFLCQIVDPQEDGEASSGVDDVYCESQNDSVDSSCSQDIR</sequence>
<evidence type="ECO:0000259" key="7">
    <source>
        <dbReference type="PROSITE" id="PS50157"/>
    </source>
</evidence>
<dbReference type="Pfam" id="PF12756">
    <property type="entry name" value="zf-C2H2_2"/>
    <property type="match status" value="3"/>
</dbReference>
<comment type="similarity">
    <text evidence="4">Belongs to the ZNF277 family.</text>
</comment>
<feature type="coiled-coil region" evidence="6">
    <location>
        <begin position="91"/>
        <end position="125"/>
    </location>
</feature>
<evidence type="ECO:0000256" key="5">
    <source>
        <dbReference type="PROSITE-ProRule" id="PRU00042"/>
    </source>
</evidence>
<dbReference type="PANTHER" id="PTHR13267:SF3">
    <property type="entry name" value="ZINC FINGER PROTEIN 277"/>
    <property type="match status" value="1"/>
</dbReference>
<dbReference type="InterPro" id="IPR041661">
    <property type="entry name" value="ZN622/Rei1/Reh1_Znf-C2H2"/>
</dbReference>
<comment type="caution">
    <text evidence="8">The sequence shown here is derived from an EMBL/GenBank/DDBJ whole genome shotgun (WGS) entry which is preliminary data.</text>
</comment>
<evidence type="ECO:0000313" key="9">
    <source>
        <dbReference type="Proteomes" id="UP000291343"/>
    </source>
</evidence>
<accession>A0A482WQH8</accession>
<dbReference type="EMBL" id="QKKF02028980">
    <property type="protein sequence ID" value="RZF35280.1"/>
    <property type="molecule type" value="Genomic_DNA"/>
</dbReference>
<proteinExistence type="inferred from homology"/>
<dbReference type="Proteomes" id="UP000291343">
    <property type="component" value="Unassembled WGS sequence"/>
</dbReference>
<protein>
    <recommendedName>
        <fullName evidence="7">C2H2-type domain-containing protein</fullName>
    </recommendedName>
</protein>
<dbReference type="PROSITE" id="PS50157">
    <property type="entry name" value="ZINC_FINGER_C2H2_2"/>
    <property type="match status" value="1"/>
</dbReference>
<dbReference type="STRING" id="195883.A0A482WQH8"/>
<dbReference type="FunCoup" id="A0A482WQH8">
    <property type="interactions" value="1505"/>
</dbReference>
<keyword evidence="1" id="KW-0479">Metal-binding</keyword>
<dbReference type="PROSITE" id="PS00028">
    <property type="entry name" value="ZINC_FINGER_C2H2_1"/>
    <property type="match status" value="3"/>
</dbReference>
<keyword evidence="6" id="KW-0175">Coiled coil</keyword>
<evidence type="ECO:0000256" key="4">
    <source>
        <dbReference type="ARBA" id="ARBA00034119"/>
    </source>
</evidence>
<organism evidence="8 9">
    <name type="scientific">Laodelphax striatellus</name>
    <name type="common">Small brown planthopper</name>
    <name type="synonym">Delphax striatella</name>
    <dbReference type="NCBI Taxonomy" id="195883"/>
    <lineage>
        <taxon>Eukaryota</taxon>
        <taxon>Metazoa</taxon>
        <taxon>Ecdysozoa</taxon>
        <taxon>Arthropoda</taxon>
        <taxon>Hexapoda</taxon>
        <taxon>Insecta</taxon>
        <taxon>Pterygota</taxon>
        <taxon>Neoptera</taxon>
        <taxon>Paraneoptera</taxon>
        <taxon>Hemiptera</taxon>
        <taxon>Auchenorrhyncha</taxon>
        <taxon>Fulgoroidea</taxon>
        <taxon>Delphacidae</taxon>
        <taxon>Criomorphinae</taxon>
        <taxon>Laodelphax</taxon>
    </lineage>
</organism>
<dbReference type="SMART" id="SM00355">
    <property type="entry name" value="ZnF_C2H2"/>
    <property type="match status" value="4"/>
</dbReference>
<dbReference type="InterPro" id="IPR040048">
    <property type="entry name" value="ZNF277"/>
</dbReference>
<evidence type="ECO:0000313" key="8">
    <source>
        <dbReference type="EMBL" id="RZF35280.1"/>
    </source>
</evidence>
<reference evidence="8 9" key="1">
    <citation type="journal article" date="2017" name="Gigascience">
        <title>Genome sequence of the small brown planthopper, Laodelphax striatellus.</title>
        <authorList>
            <person name="Zhu J."/>
            <person name="Jiang F."/>
            <person name="Wang X."/>
            <person name="Yang P."/>
            <person name="Bao Y."/>
            <person name="Zhao W."/>
            <person name="Wang W."/>
            <person name="Lu H."/>
            <person name="Wang Q."/>
            <person name="Cui N."/>
            <person name="Li J."/>
            <person name="Chen X."/>
            <person name="Luo L."/>
            <person name="Yu J."/>
            <person name="Kang L."/>
            <person name="Cui F."/>
        </authorList>
    </citation>
    <scope>NUCLEOTIDE SEQUENCE [LARGE SCALE GENOMIC DNA]</scope>
    <source>
        <strain evidence="8">Lst14</strain>
    </source>
</reference>
<dbReference type="InterPro" id="IPR036236">
    <property type="entry name" value="Znf_C2H2_sf"/>
</dbReference>
<dbReference type="Gene3D" id="3.30.160.60">
    <property type="entry name" value="Classic Zinc Finger"/>
    <property type="match status" value="1"/>
</dbReference>
<evidence type="ECO:0000256" key="1">
    <source>
        <dbReference type="ARBA" id="ARBA00022723"/>
    </source>
</evidence>